<evidence type="ECO:0000259" key="2">
    <source>
        <dbReference type="PROSITE" id="PS50887"/>
    </source>
</evidence>
<dbReference type="PANTHER" id="PTHR44757">
    <property type="entry name" value="DIGUANYLATE CYCLASE DGCP"/>
    <property type="match status" value="1"/>
</dbReference>
<sequence length="460" mass="50006">MDFQLTADLLDSLGIALCIFDAQECTVLWNASFLRLFPEHDGHVYAGEPYVENLRRFYTGRLAPEDLPYIDRFIADGLQRFRSHTQPFVFLHQGRWLRVAAAPRQGGGQVRIWLQVAAADANGQPGQGAQAAASTCDPNVLPPSDTQQMLEDMGEAATVMDGEGHVLFANDRFLVLYGLSSKAALRGCTYAQIVQRLWDAAPDPQERARHHEDLAAALRDAALFAGAPFELPLPGGRWLRVAMNRSAGGQSYALHTDITGIKRNESELRASEQQLRVLAEQLRSETQRDMLTGLLNRRSLQALLHELCHQAGPHALLFIDLDGFKAVNDQAGHAAGDQVLRRVATRLTQCVRQGDTLVRLGGDEFVLVLPHCGETPAQQVGRHIIGTLSDKDFVLESGQRFRVGASIGVRLFGGMAEAADTLLADADAACYAAKRAGRGRVEMAGAPGAGFSPCASRPAP</sequence>
<keyword evidence="1" id="KW-0175">Coiled coil</keyword>
<keyword evidence="4" id="KW-1185">Reference proteome</keyword>
<organism evidence="3 4">
    <name type="scientific">Paracidovorax wautersii</name>
    <dbReference type="NCBI Taxonomy" id="1177982"/>
    <lineage>
        <taxon>Bacteria</taxon>
        <taxon>Pseudomonadati</taxon>
        <taxon>Pseudomonadota</taxon>
        <taxon>Betaproteobacteria</taxon>
        <taxon>Burkholderiales</taxon>
        <taxon>Comamonadaceae</taxon>
        <taxon>Paracidovorax</taxon>
    </lineage>
</organism>
<dbReference type="InterPro" id="IPR052155">
    <property type="entry name" value="Biofilm_reg_signaling"/>
</dbReference>
<feature type="domain" description="GGDEF" evidence="2">
    <location>
        <begin position="312"/>
        <end position="446"/>
    </location>
</feature>
<dbReference type="Pfam" id="PF00990">
    <property type="entry name" value="GGDEF"/>
    <property type="match status" value="1"/>
</dbReference>
<dbReference type="GO" id="GO:0003824">
    <property type="term" value="F:catalytic activity"/>
    <property type="evidence" value="ECO:0007669"/>
    <property type="project" value="UniProtKB-ARBA"/>
</dbReference>
<dbReference type="RefSeq" id="WP_092940646.1">
    <property type="nucleotide sequence ID" value="NZ_FONX01000013.1"/>
</dbReference>
<evidence type="ECO:0000313" key="4">
    <source>
        <dbReference type="Proteomes" id="UP000199119"/>
    </source>
</evidence>
<dbReference type="InterPro" id="IPR000160">
    <property type="entry name" value="GGDEF_dom"/>
</dbReference>
<dbReference type="Pfam" id="PF12860">
    <property type="entry name" value="PAS_7"/>
    <property type="match status" value="2"/>
</dbReference>
<dbReference type="OrthoDB" id="9813903at2"/>
<dbReference type="InterPro" id="IPR043128">
    <property type="entry name" value="Rev_trsase/Diguanyl_cyclase"/>
</dbReference>
<evidence type="ECO:0000256" key="1">
    <source>
        <dbReference type="SAM" id="Coils"/>
    </source>
</evidence>
<proteinExistence type="predicted"/>
<reference evidence="4" key="1">
    <citation type="submission" date="2016-10" db="EMBL/GenBank/DDBJ databases">
        <authorList>
            <person name="Varghese N."/>
            <person name="Submissions S."/>
        </authorList>
    </citation>
    <scope>NUCLEOTIDE SEQUENCE [LARGE SCALE GENOMIC DNA]</scope>
    <source>
        <strain evidence="4">DSM 27981</strain>
    </source>
</reference>
<dbReference type="InterPro" id="IPR035965">
    <property type="entry name" value="PAS-like_dom_sf"/>
</dbReference>
<dbReference type="CDD" id="cd01949">
    <property type="entry name" value="GGDEF"/>
    <property type="match status" value="1"/>
</dbReference>
<dbReference type="InterPro" id="IPR029787">
    <property type="entry name" value="Nucleotide_cyclase"/>
</dbReference>
<protein>
    <submittedName>
        <fullName evidence="3">Diguanylate cyclase (GGDEF) domain-containing protein</fullName>
    </submittedName>
</protein>
<gene>
    <name evidence="3" type="ORF">SAMN04489711_11387</name>
</gene>
<dbReference type="NCBIfam" id="TIGR00254">
    <property type="entry name" value="GGDEF"/>
    <property type="match status" value="1"/>
</dbReference>
<dbReference type="EMBL" id="FONX01000013">
    <property type="protein sequence ID" value="SFF12376.1"/>
    <property type="molecule type" value="Genomic_DNA"/>
</dbReference>
<accession>A0A1I2G6M4</accession>
<dbReference type="PROSITE" id="PS50887">
    <property type="entry name" value="GGDEF"/>
    <property type="match status" value="1"/>
</dbReference>
<dbReference type="AlphaFoldDB" id="A0A1I2G6M4"/>
<dbReference type="SUPFAM" id="SSF55073">
    <property type="entry name" value="Nucleotide cyclase"/>
    <property type="match status" value="1"/>
</dbReference>
<dbReference type="Gene3D" id="3.30.450.20">
    <property type="entry name" value="PAS domain"/>
    <property type="match status" value="1"/>
</dbReference>
<dbReference type="PANTHER" id="PTHR44757:SF2">
    <property type="entry name" value="BIOFILM ARCHITECTURE MAINTENANCE PROTEIN MBAA"/>
    <property type="match status" value="1"/>
</dbReference>
<dbReference type="SUPFAM" id="SSF55785">
    <property type="entry name" value="PYP-like sensor domain (PAS domain)"/>
    <property type="match status" value="2"/>
</dbReference>
<feature type="coiled-coil region" evidence="1">
    <location>
        <begin position="261"/>
        <end position="288"/>
    </location>
</feature>
<dbReference type="SMART" id="SM00267">
    <property type="entry name" value="GGDEF"/>
    <property type="match status" value="1"/>
</dbReference>
<dbReference type="STRING" id="1177982.SAMN04489711_11387"/>
<dbReference type="FunFam" id="3.30.70.270:FF:000001">
    <property type="entry name" value="Diguanylate cyclase domain protein"/>
    <property type="match status" value="1"/>
</dbReference>
<dbReference type="Gene3D" id="3.30.70.270">
    <property type="match status" value="1"/>
</dbReference>
<name>A0A1I2G6M4_9BURK</name>
<evidence type="ECO:0000313" key="3">
    <source>
        <dbReference type="EMBL" id="SFF12376.1"/>
    </source>
</evidence>
<dbReference type="Proteomes" id="UP000199119">
    <property type="component" value="Unassembled WGS sequence"/>
</dbReference>